<evidence type="ECO:0000313" key="3">
    <source>
        <dbReference type="Proteomes" id="UP000663722"/>
    </source>
</evidence>
<proteinExistence type="predicted"/>
<feature type="transmembrane region" description="Helical" evidence="1">
    <location>
        <begin position="6"/>
        <end position="24"/>
    </location>
</feature>
<name>A0A975GQQ7_9BACT</name>
<dbReference type="Proteomes" id="UP000663722">
    <property type="component" value="Chromosome"/>
</dbReference>
<protein>
    <submittedName>
        <fullName evidence="2">Uncharacterized protein</fullName>
    </submittedName>
</protein>
<keyword evidence="1" id="KW-0472">Membrane</keyword>
<keyword evidence="1" id="KW-0812">Transmembrane</keyword>
<reference evidence="2" key="1">
    <citation type="journal article" date="2021" name="Microb. Physiol.">
        <title>Proteogenomic Insights into the Physiology of Marine, Sulfate-Reducing, Filamentous Desulfonema limicola and Desulfonema magnum.</title>
        <authorList>
            <person name="Schnaars V."/>
            <person name="Wohlbrand L."/>
            <person name="Scheve S."/>
            <person name="Hinrichs C."/>
            <person name="Reinhardt R."/>
            <person name="Rabus R."/>
        </authorList>
    </citation>
    <scope>NUCLEOTIDE SEQUENCE</scope>
    <source>
        <strain evidence="2">4be13</strain>
    </source>
</reference>
<organism evidence="2 3">
    <name type="scientific">Desulfonema magnum</name>
    <dbReference type="NCBI Taxonomy" id="45655"/>
    <lineage>
        <taxon>Bacteria</taxon>
        <taxon>Pseudomonadati</taxon>
        <taxon>Thermodesulfobacteriota</taxon>
        <taxon>Desulfobacteria</taxon>
        <taxon>Desulfobacterales</taxon>
        <taxon>Desulfococcaceae</taxon>
        <taxon>Desulfonema</taxon>
    </lineage>
</organism>
<dbReference type="AlphaFoldDB" id="A0A975GQQ7"/>
<sequence length="58" mass="6852">MFESYIICSPFTMLYVFFSAYNIFNRLKKYVVLRSGGLSHGRGHLFLRPCERRTANRS</sequence>
<keyword evidence="3" id="KW-1185">Reference proteome</keyword>
<keyword evidence="1" id="KW-1133">Transmembrane helix</keyword>
<evidence type="ECO:0000313" key="2">
    <source>
        <dbReference type="EMBL" id="QTA90149.1"/>
    </source>
</evidence>
<evidence type="ECO:0000256" key="1">
    <source>
        <dbReference type="SAM" id="Phobius"/>
    </source>
</evidence>
<dbReference type="KEGG" id="dmm:dnm_062100"/>
<dbReference type="EMBL" id="CP061800">
    <property type="protein sequence ID" value="QTA90149.1"/>
    <property type="molecule type" value="Genomic_DNA"/>
</dbReference>
<accession>A0A975GQQ7</accession>
<gene>
    <name evidence="2" type="ORF">dnm_062100</name>
</gene>